<keyword evidence="4" id="KW-0378">Hydrolase</keyword>
<sequence length="738" mass="84172">MKYYTFLILGAFLFIKCSSSISQIGFNYPQIEPVIEIDTIFGKIISDPYRNLEDLKNKSVSSWYEKQTSLADSVLNNISNRSEILKKLLDYDGRVSASIRNIRPQEDGSFYYLKRDAGEDSFKLWYRESINGDEKMLFSPIDYNPDENQYTINYISPSWDEKHIAISLSHSGKELSSILILDTDTGEIAPEIIQNAWPSSFLGINWLPDSSGFIFLYFPVADADAEDFKKNTYSVLYKLKDPADKLRPIFGNKQNPELGISETGEFPIVSIKSQQDEFMLGYLATVENHWDAYIAPLTDLQKPKINWEPFYTKEDKVFTSKGQFRDSSFYYKTVNEASIYQLAEVLLNNPDFKNPKWITNHTQNENVEDFKTLKDYIVYSTTQNGVDAKLYKYITGKTPVRIELPKQSGSIELASINPQHNTIWVETSGWVSDYNRYNFNPENNLFTKENLADRASFPEFENIIAKEVLVTGHDGEEIPLSIIYSKNINLNDENPALLFGYGAYGSSINPFFSPTFLYWVEQGGVFCIPHVRGGGEKGDEWYEDGKMLNKENTWKDLISATQYLIDEGYTSKEKTAVYSMSAGAIMVGRAVTERPDLFKAVVAEVGILNPLRNEAKTDKGGSNVSEFGSIKDSIQFPGLVKMDPYLNLKQNTDYPAMLITGGDNDPRVPIWMPGKFAALAQDYNLSNNPILLKINYDAGHGDFDETERFYQDYVDLFSFCFWQTGSPRFQLKNKLQIE</sequence>
<dbReference type="Gene3D" id="3.40.50.1820">
    <property type="entry name" value="alpha/beta hydrolase"/>
    <property type="match status" value="1"/>
</dbReference>
<name>A0A4Q0PFU3_9FLAO</name>
<dbReference type="Proteomes" id="UP000290608">
    <property type="component" value="Unassembled WGS sequence"/>
</dbReference>
<comment type="catalytic activity">
    <reaction evidence="1">
        <text>Hydrolysis of Pro-|-Xaa &gt;&gt; Ala-|-Xaa in oligopeptides.</text>
        <dbReference type="EC" id="3.4.21.26"/>
    </reaction>
</comment>
<evidence type="ECO:0000256" key="3">
    <source>
        <dbReference type="ARBA" id="ARBA00022670"/>
    </source>
</evidence>
<evidence type="ECO:0000313" key="8">
    <source>
        <dbReference type="EMBL" id="RXG25396.1"/>
    </source>
</evidence>
<evidence type="ECO:0000259" key="6">
    <source>
        <dbReference type="Pfam" id="PF00326"/>
    </source>
</evidence>
<keyword evidence="3" id="KW-0645">Protease</keyword>
<dbReference type="SUPFAM" id="SSF53474">
    <property type="entry name" value="alpha/beta-Hydrolases"/>
    <property type="match status" value="1"/>
</dbReference>
<organism evidence="8 9">
    <name type="scientific">Leeuwenhoekiella marinoflava</name>
    <dbReference type="NCBI Taxonomy" id="988"/>
    <lineage>
        <taxon>Bacteria</taxon>
        <taxon>Pseudomonadati</taxon>
        <taxon>Bacteroidota</taxon>
        <taxon>Flavobacteriia</taxon>
        <taxon>Flavobacteriales</taxon>
        <taxon>Flavobacteriaceae</taxon>
        <taxon>Leeuwenhoekiella</taxon>
    </lineage>
</organism>
<dbReference type="Pfam" id="PF02897">
    <property type="entry name" value="Peptidase_S9_N"/>
    <property type="match status" value="1"/>
</dbReference>
<dbReference type="InterPro" id="IPR051167">
    <property type="entry name" value="Prolyl_oligopep/macrocyclase"/>
</dbReference>
<dbReference type="EMBL" id="QOVL01000023">
    <property type="protein sequence ID" value="RXG25396.1"/>
    <property type="molecule type" value="Genomic_DNA"/>
</dbReference>
<dbReference type="InterPro" id="IPR029058">
    <property type="entry name" value="AB_hydrolase_fold"/>
</dbReference>
<dbReference type="GO" id="GO:0004252">
    <property type="term" value="F:serine-type endopeptidase activity"/>
    <property type="evidence" value="ECO:0007669"/>
    <property type="project" value="UniProtKB-EC"/>
</dbReference>
<dbReference type="AlphaFoldDB" id="A0A4Q0PFU3"/>
<dbReference type="Gene3D" id="2.130.10.120">
    <property type="entry name" value="Prolyl oligopeptidase, N-terminal domain"/>
    <property type="match status" value="1"/>
</dbReference>
<evidence type="ECO:0000259" key="7">
    <source>
        <dbReference type="Pfam" id="PF02897"/>
    </source>
</evidence>
<feature type="domain" description="Peptidase S9 prolyl oligopeptidase catalytic" evidence="6">
    <location>
        <begin position="512"/>
        <end position="721"/>
    </location>
</feature>
<dbReference type="EC" id="3.4.21.26" evidence="2"/>
<dbReference type="InterPro" id="IPR023302">
    <property type="entry name" value="Pept_S9A_N"/>
</dbReference>
<dbReference type="GO" id="GO:0005829">
    <property type="term" value="C:cytosol"/>
    <property type="evidence" value="ECO:0007669"/>
    <property type="project" value="TreeGrafter"/>
</dbReference>
<evidence type="ECO:0000256" key="5">
    <source>
        <dbReference type="ARBA" id="ARBA00022825"/>
    </source>
</evidence>
<evidence type="ECO:0000256" key="1">
    <source>
        <dbReference type="ARBA" id="ARBA00001070"/>
    </source>
</evidence>
<dbReference type="GO" id="GO:0006508">
    <property type="term" value="P:proteolysis"/>
    <property type="evidence" value="ECO:0007669"/>
    <property type="project" value="UniProtKB-KW"/>
</dbReference>
<dbReference type="InterPro" id="IPR002470">
    <property type="entry name" value="Peptidase_S9A"/>
</dbReference>
<dbReference type="SUPFAM" id="SSF50993">
    <property type="entry name" value="Peptidase/esterase 'gauge' domain"/>
    <property type="match status" value="1"/>
</dbReference>
<comment type="caution">
    <text evidence="8">The sequence shown here is derived from an EMBL/GenBank/DDBJ whole genome shotgun (WGS) entry which is preliminary data.</text>
</comment>
<reference evidence="8 9" key="1">
    <citation type="submission" date="2018-07" db="EMBL/GenBank/DDBJ databases">
        <title>Leeuwenhoekiella genomics.</title>
        <authorList>
            <person name="Tahon G."/>
            <person name="Willems A."/>
        </authorList>
    </citation>
    <scope>NUCLEOTIDE SEQUENCE [LARGE SCALE GENOMIC DNA]</scope>
    <source>
        <strain evidence="8 9">LMG 1345</strain>
    </source>
</reference>
<proteinExistence type="predicted"/>
<evidence type="ECO:0000256" key="2">
    <source>
        <dbReference type="ARBA" id="ARBA00011897"/>
    </source>
</evidence>
<dbReference type="RefSeq" id="WP_073100590.1">
    <property type="nucleotide sequence ID" value="NZ_QOVL01000023.1"/>
</dbReference>
<protein>
    <recommendedName>
        <fullName evidence="2">prolyl oligopeptidase</fullName>
        <ecNumber evidence="2">3.4.21.26</ecNumber>
    </recommendedName>
</protein>
<evidence type="ECO:0000256" key="4">
    <source>
        <dbReference type="ARBA" id="ARBA00022801"/>
    </source>
</evidence>
<feature type="domain" description="Peptidase S9A N-terminal" evidence="7">
    <location>
        <begin position="37"/>
        <end position="442"/>
    </location>
</feature>
<dbReference type="GO" id="GO:0070012">
    <property type="term" value="F:oligopeptidase activity"/>
    <property type="evidence" value="ECO:0007669"/>
    <property type="project" value="TreeGrafter"/>
</dbReference>
<dbReference type="PANTHER" id="PTHR42881">
    <property type="entry name" value="PROLYL ENDOPEPTIDASE"/>
    <property type="match status" value="1"/>
</dbReference>
<dbReference type="InterPro" id="IPR001375">
    <property type="entry name" value="Peptidase_S9_cat"/>
</dbReference>
<gene>
    <name evidence="8" type="ORF">DSL99_3552</name>
</gene>
<dbReference type="Pfam" id="PF00326">
    <property type="entry name" value="Peptidase_S9"/>
    <property type="match status" value="1"/>
</dbReference>
<dbReference type="PANTHER" id="PTHR42881:SF2">
    <property type="entry name" value="PROLYL ENDOPEPTIDASE"/>
    <property type="match status" value="1"/>
</dbReference>
<keyword evidence="5" id="KW-0720">Serine protease</keyword>
<evidence type="ECO:0000313" key="9">
    <source>
        <dbReference type="Proteomes" id="UP000290608"/>
    </source>
</evidence>
<accession>A0A4Q0PFU3</accession>
<dbReference type="PRINTS" id="PR00862">
    <property type="entry name" value="PROLIGOPTASE"/>
</dbReference>